<dbReference type="PANTHER" id="PTHR31672:SF10">
    <property type="entry name" value="F-BOX DOMAIN-CONTAINING PROTEIN"/>
    <property type="match status" value="1"/>
</dbReference>
<accession>A0A5N6QYH2</accession>
<protein>
    <recommendedName>
        <fullName evidence="2">F-box associated beta-propeller type 3 domain-containing protein</fullName>
    </recommendedName>
</protein>
<feature type="domain" description="F-box associated beta-propeller type 3" evidence="2">
    <location>
        <begin position="309"/>
        <end position="575"/>
    </location>
</feature>
<evidence type="ECO:0000313" key="4">
    <source>
        <dbReference type="Proteomes" id="UP000327013"/>
    </source>
</evidence>
<dbReference type="Proteomes" id="UP000327013">
    <property type="component" value="Chromosome 3"/>
</dbReference>
<dbReference type="InterPro" id="IPR013187">
    <property type="entry name" value="F-box-assoc_dom_typ3"/>
</dbReference>
<keyword evidence="1" id="KW-1133">Transmembrane helix</keyword>
<keyword evidence="4" id="KW-1185">Reference proteome</keyword>
<proteinExistence type="predicted"/>
<organism evidence="3 4">
    <name type="scientific">Carpinus fangiana</name>
    <dbReference type="NCBI Taxonomy" id="176857"/>
    <lineage>
        <taxon>Eukaryota</taxon>
        <taxon>Viridiplantae</taxon>
        <taxon>Streptophyta</taxon>
        <taxon>Embryophyta</taxon>
        <taxon>Tracheophyta</taxon>
        <taxon>Spermatophyta</taxon>
        <taxon>Magnoliopsida</taxon>
        <taxon>eudicotyledons</taxon>
        <taxon>Gunneridae</taxon>
        <taxon>Pentapetalae</taxon>
        <taxon>rosids</taxon>
        <taxon>fabids</taxon>
        <taxon>Fagales</taxon>
        <taxon>Betulaceae</taxon>
        <taxon>Carpinus</taxon>
    </lineage>
</organism>
<name>A0A5N6QYH2_9ROSI</name>
<feature type="domain" description="F-box associated beta-propeller type 3" evidence="2">
    <location>
        <begin position="8"/>
        <end position="206"/>
    </location>
</feature>
<evidence type="ECO:0000313" key="3">
    <source>
        <dbReference type="EMBL" id="KAE8021615.1"/>
    </source>
</evidence>
<dbReference type="Pfam" id="PF08268">
    <property type="entry name" value="FBA_3"/>
    <property type="match status" value="2"/>
</dbReference>
<dbReference type="PANTHER" id="PTHR31672">
    <property type="entry name" value="BNACNNG10540D PROTEIN"/>
    <property type="match status" value="1"/>
</dbReference>
<dbReference type="OrthoDB" id="5314306at2759"/>
<dbReference type="NCBIfam" id="TIGR01640">
    <property type="entry name" value="F_box_assoc_1"/>
    <property type="match status" value="2"/>
</dbReference>
<dbReference type="AlphaFoldDB" id="A0A5N6QYH2"/>
<evidence type="ECO:0000256" key="1">
    <source>
        <dbReference type="SAM" id="Phobius"/>
    </source>
</evidence>
<dbReference type="EMBL" id="CM017323">
    <property type="protein sequence ID" value="KAE8021615.1"/>
    <property type="molecule type" value="Genomic_DNA"/>
</dbReference>
<feature type="transmembrane region" description="Helical" evidence="1">
    <location>
        <begin position="469"/>
        <end position="489"/>
    </location>
</feature>
<keyword evidence="1" id="KW-0812">Transmembrane</keyword>
<keyword evidence="1" id="KW-0472">Membrane</keyword>
<dbReference type="InterPro" id="IPR050796">
    <property type="entry name" value="SCF_F-box_component"/>
</dbReference>
<gene>
    <name evidence="3" type="ORF">FH972_007491</name>
</gene>
<reference evidence="3 4" key="1">
    <citation type="submission" date="2019-06" db="EMBL/GenBank/DDBJ databases">
        <title>A chromosomal-level reference genome of Carpinus fangiana (Coryloideae, Betulaceae).</title>
        <authorList>
            <person name="Yang X."/>
            <person name="Wang Z."/>
            <person name="Zhang L."/>
            <person name="Hao G."/>
            <person name="Liu J."/>
            <person name="Yang Y."/>
        </authorList>
    </citation>
    <scope>NUCLEOTIDE SEQUENCE [LARGE SCALE GENOMIC DNA]</scope>
    <source>
        <strain evidence="3">Cfa_2016G</strain>
        <tissue evidence="3">Leaf</tissue>
    </source>
</reference>
<dbReference type="InterPro" id="IPR017451">
    <property type="entry name" value="F-box-assoc_interact_dom"/>
</dbReference>
<sequence length="608" mass="70413">MKSDRYLMKSSTYYHKCIGSDNGLICFSEGNDSIFLWNPSIRKIVNLPEPFITGMTHFVYDETFGFDPRTNDYKVVRISTLKPRSLEQGETVGRRFLEEEEEEEDDELLRELVEVYSLNTGSWKILSAPLPPSVVLKNWNKTKACLNGSLHFAAIYVNLGASVCAFDLRDEVFREIFPKNMVLLSYEVNIQTCIVSGSLALLSYNDRRHNYMSWERENLVLLDKTNGVIPRRRVSRTRNIVLRVTRRNRKNSLPFIDSHRRQPIRNNKSNTPLIFKYHTSKPNGACRNDQYRLFQHNEYRMKSGRHLIKSSSYDHKLIGSDNGLICFSEGNDSIFLWNPSIRKIVNLPEPFITGMTHFLYDETFGFDPRTNDYKMVRISIPKHRSSEEDDELLLRKLVEVYSLNTGSWKRFSAPLPPSVVLENRLKPKACLNGSVHFAARDLNFGASVCAFDLRDEVFRQIFPKNMVRLGYLVNVQTCIVAGSLALLSYNDRRSNYMRWERCCSIWVMKEYGVIDSWVKQFTIEIAGSNWHVLGFTKNSQIILETGKRGYRELSSYDPETQQATKLGIYGKEHKLCVGTYRENLVLLDKTSGVVPRRRVSKTRDIVIK</sequence>
<evidence type="ECO:0000259" key="2">
    <source>
        <dbReference type="Pfam" id="PF08268"/>
    </source>
</evidence>